<gene>
    <name evidence="5" type="ORF">BIW11_07121</name>
</gene>
<evidence type="ECO:0000313" key="6">
    <source>
        <dbReference type="Proteomes" id="UP000192247"/>
    </source>
</evidence>
<comment type="similarity">
    <text evidence="3">Belongs to the TRAFAC class dynamin-like GTPase superfamily. GB1/RHD3 GTPase family.</text>
</comment>
<evidence type="ECO:0000256" key="3">
    <source>
        <dbReference type="PROSITE-ProRule" id="PRU01052"/>
    </source>
</evidence>
<dbReference type="SUPFAM" id="SSF52540">
    <property type="entry name" value="P-loop containing nucleoside triphosphate hydrolases"/>
    <property type="match status" value="1"/>
</dbReference>
<accession>A0A1V9XV72</accession>
<protein>
    <submittedName>
        <fullName evidence="5">Atlastin-3-like</fullName>
    </submittedName>
</protein>
<dbReference type="Proteomes" id="UP000192247">
    <property type="component" value="Unassembled WGS sequence"/>
</dbReference>
<evidence type="ECO:0000313" key="5">
    <source>
        <dbReference type="EMBL" id="OQR77406.1"/>
    </source>
</evidence>
<dbReference type="GO" id="GO:0003924">
    <property type="term" value="F:GTPase activity"/>
    <property type="evidence" value="ECO:0007669"/>
    <property type="project" value="InterPro"/>
</dbReference>
<comment type="caution">
    <text evidence="5">The sequence shown here is derived from an EMBL/GenBank/DDBJ whole genome shotgun (WGS) entry which is preliminary data.</text>
</comment>
<feature type="domain" description="GB1/RHD3-type G" evidence="4">
    <location>
        <begin position="32"/>
        <end position="211"/>
    </location>
</feature>
<reference evidence="5 6" key="1">
    <citation type="journal article" date="2017" name="Gigascience">
        <title>Draft genome of the honey bee ectoparasitic mite, Tropilaelaps mercedesae, is shaped by the parasitic life history.</title>
        <authorList>
            <person name="Dong X."/>
            <person name="Armstrong S.D."/>
            <person name="Xia D."/>
            <person name="Makepeace B.L."/>
            <person name="Darby A.C."/>
            <person name="Kadowaki T."/>
        </authorList>
    </citation>
    <scope>NUCLEOTIDE SEQUENCE [LARGE SCALE GENOMIC DNA]</scope>
    <source>
        <strain evidence="5">Wuxi-XJTLU</strain>
    </source>
</reference>
<dbReference type="InterPro" id="IPR015894">
    <property type="entry name" value="Guanylate-bd_N"/>
</dbReference>
<evidence type="ECO:0000256" key="1">
    <source>
        <dbReference type="ARBA" id="ARBA00022741"/>
    </source>
</evidence>
<keyword evidence="6" id="KW-1185">Reference proteome</keyword>
<organism evidence="5 6">
    <name type="scientific">Tropilaelaps mercedesae</name>
    <dbReference type="NCBI Taxonomy" id="418985"/>
    <lineage>
        <taxon>Eukaryota</taxon>
        <taxon>Metazoa</taxon>
        <taxon>Ecdysozoa</taxon>
        <taxon>Arthropoda</taxon>
        <taxon>Chelicerata</taxon>
        <taxon>Arachnida</taxon>
        <taxon>Acari</taxon>
        <taxon>Parasitiformes</taxon>
        <taxon>Mesostigmata</taxon>
        <taxon>Gamasina</taxon>
        <taxon>Dermanyssoidea</taxon>
        <taxon>Laelapidae</taxon>
        <taxon>Tropilaelaps</taxon>
    </lineage>
</organism>
<dbReference type="Pfam" id="PF02263">
    <property type="entry name" value="GBP"/>
    <property type="match status" value="1"/>
</dbReference>
<dbReference type="GO" id="GO:0005525">
    <property type="term" value="F:GTP binding"/>
    <property type="evidence" value="ECO:0007669"/>
    <property type="project" value="UniProtKB-KW"/>
</dbReference>
<dbReference type="STRING" id="418985.A0A1V9XV72"/>
<sequence>MAPIKVVTAENGKLFLNEEVLKNLMLRQDLLNLNVIVISVAGRVYQDKSFILNFLVRYLKHKHDNKTEDWLEKDDRLEGFWYENSVEKITNGIFIWDEIFKVRTESNEEVAIILMDTQGLFSLESTIQDAMNIIAFSLFSASVQIYNLTQNVCGDDLSYLHLFTAYSESMGDEVGLQNGPKFQDLVLFFREWQHSPKCPFGVHGGDTYLEM</sequence>
<evidence type="ECO:0000259" key="4">
    <source>
        <dbReference type="PROSITE" id="PS51715"/>
    </source>
</evidence>
<dbReference type="OrthoDB" id="6513737at2759"/>
<evidence type="ECO:0000256" key="2">
    <source>
        <dbReference type="ARBA" id="ARBA00023134"/>
    </source>
</evidence>
<dbReference type="PROSITE" id="PS51715">
    <property type="entry name" value="G_GB1_RHD3"/>
    <property type="match status" value="1"/>
</dbReference>
<dbReference type="AlphaFoldDB" id="A0A1V9XV72"/>
<keyword evidence="2" id="KW-0342">GTP-binding</keyword>
<dbReference type="EMBL" id="MNPL01003578">
    <property type="protein sequence ID" value="OQR77406.1"/>
    <property type="molecule type" value="Genomic_DNA"/>
</dbReference>
<dbReference type="PANTHER" id="PTHR10751">
    <property type="entry name" value="GUANYLATE BINDING PROTEIN"/>
    <property type="match status" value="1"/>
</dbReference>
<dbReference type="InterPro" id="IPR027417">
    <property type="entry name" value="P-loop_NTPase"/>
</dbReference>
<keyword evidence="1" id="KW-0547">Nucleotide-binding</keyword>
<name>A0A1V9XV72_9ACAR</name>
<dbReference type="Gene3D" id="3.40.50.300">
    <property type="entry name" value="P-loop containing nucleotide triphosphate hydrolases"/>
    <property type="match status" value="1"/>
</dbReference>
<dbReference type="InParanoid" id="A0A1V9XV72"/>
<proteinExistence type="inferred from homology"/>
<dbReference type="InterPro" id="IPR030386">
    <property type="entry name" value="G_GB1_RHD3_dom"/>
</dbReference>